<comment type="caution">
    <text evidence="2">The sequence shown here is derived from an EMBL/GenBank/DDBJ whole genome shotgun (WGS) entry which is preliminary data.</text>
</comment>
<accession>A0AAN9AMD1</accession>
<dbReference type="EMBL" id="JBAMIC010001481">
    <property type="protein sequence ID" value="KAK7089485.1"/>
    <property type="molecule type" value="Genomic_DNA"/>
</dbReference>
<feature type="compositionally biased region" description="Polar residues" evidence="1">
    <location>
        <begin position="241"/>
        <end position="261"/>
    </location>
</feature>
<gene>
    <name evidence="2" type="ORF">V1264_024354</name>
</gene>
<evidence type="ECO:0000256" key="1">
    <source>
        <dbReference type="SAM" id="MobiDB-lite"/>
    </source>
</evidence>
<feature type="region of interest" description="Disordered" evidence="1">
    <location>
        <begin position="185"/>
        <end position="277"/>
    </location>
</feature>
<dbReference type="SUPFAM" id="SSF57997">
    <property type="entry name" value="Tropomyosin"/>
    <property type="match status" value="1"/>
</dbReference>
<reference evidence="2 3" key="1">
    <citation type="submission" date="2024-02" db="EMBL/GenBank/DDBJ databases">
        <title>Chromosome-scale genome assembly of the rough periwinkle Littorina saxatilis.</title>
        <authorList>
            <person name="De Jode A."/>
            <person name="Faria R."/>
            <person name="Formenti G."/>
            <person name="Sims Y."/>
            <person name="Smith T.P."/>
            <person name="Tracey A."/>
            <person name="Wood J.M.D."/>
            <person name="Zagrodzka Z.B."/>
            <person name="Johannesson K."/>
            <person name="Butlin R.K."/>
            <person name="Leder E.H."/>
        </authorList>
    </citation>
    <scope>NUCLEOTIDE SEQUENCE [LARGE SCALE GENOMIC DNA]</scope>
    <source>
        <strain evidence="2">Snail1</strain>
        <tissue evidence="2">Muscle</tissue>
    </source>
</reference>
<evidence type="ECO:0000313" key="2">
    <source>
        <dbReference type="EMBL" id="KAK7089485.1"/>
    </source>
</evidence>
<protein>
    <submittedName>
        <fullName evidence="2">Uncharacterized protein</fullName>
    </submittedName>
</protein>
<feature type="region of interest" description="Disordered" evidence="1">
    <location>
        <begin position="40"/>
        <end position="61"/>
    </location>
</feature>
<keyword evidence="3" id="KW-1185">Reference proteome</keyword>
<dbReference type="Gene3D" id="1.10.287.1490">
    <property type="match status" value="1"/>
</dbReference>
<dbReference type="Proteomes" id="UP001374579">
    <property type="component" value="Unassembled WGS sequence"/>
</dbReference>
<dbReference type="AlphaFoldDB" id="A0AAN9AMD1"/>
<organism evidence="2 3">
    <name type="scientific">Littorina saxatilis</name>
    <dbReference type="NCBI Taxonomy" id="31220"/>
    <lineage>
        <taxon>Eukaryota</taxon>
        <taxon>Metazoa</taxon>
        <taxon>Spiralia</taxon>
        <taxon>Lophotrochozoa</taxon>
        <taxon>Mollusca</taxon>
        <taxon>Gastropoda</taxon>
        <taxon>Caenogastropoda</taxon>
        <taxon>Littorinimorpha</taxon>
        <taxon>Littorinoidea</taxon>
        <taxon>Littorinidae</taxon>
        <taxon>Littorina</taxon>
    </lineage>
</organism>
<proteinExistence type="predicted"/>
<name>A0AAN9AMD1_9CAEN</name>
<evidence type="ECO:0000313" key="3">
    <source>
        <dbReference type="Proteomes" id="UP001374579"/>
    </source>
</evidence>
<feature type="compositionally biased region" description="Basic and acidic residues" evidence="1">
    <location>
        <begin position="221"/>
        <end position="239"/>
    </location>
</feature>
<sequence length="277" mass="31502">MESSLEERRGSYPLHVDSFQLKRKVNDLGTGFDDLNARVETLEHSSPDEKRQRELEKSKQEVRKLKEELKTVKTDLEKITTQSQNDQTKLQDCQEKIQHLEIELEEKKANVRRLEEEMGGVKEDLKTTKADLQKTAVESRANKEDLASTKQELAATKQELGGTKLKLDQHTADIEYLKQVVTAGQHRTPGATQPIQCTEPPPDNAGAQAMVELGQRGQRQTRTDQPRHTGQPQRERREQAAVQNPQAQPLTSRRVRQSSFPIPNPSDKPVKYMPGKK</sequence>